<dbReference type="EMBL" id="SPKJ01000045">
    <property type="protein sequence ID" value="MYZ48685.1"/>
    <property type="molecule type" value="Genomic_DNA"/>
</dbReference>
<reference evidence="1" key="1">
    <citation type="submission" date="2019-03" db="EMBL/GenBank/DDBJ databases">
        <title>Afifella sp. nov., isolated from activated sludge.</title>
        <authorList>
            <person name="Li Q."/>
            <person name="Liu Y."/>
        </authorList>
    </citation>
    <scope>NUCLEOTIDE SEQUENCE</scope>
    <source>
        <strain evidence="1">L72</strain>
    </source>
</reference>
<evidence type="ECO:0008006" key="3">
    <source>
        <dbReference type="Google" id="ProtNLM"/>
    </source>
</evidence>
<protein>
    <recommendedName>
        <fullName evidence="3">Sulfotransferase family protein</fullName>
    </recommendedName>
</protein>
<dbReference type="RefSeq" id="WP_161141034.1">
    <property type="nucleotide sequence ID" value="NZ_SPKJ01000045.1"/>
</dbReference>
<dbReference type="Proteomes" id="UP000773614">
    <property type="component" value="Unassembled WGS sequence"/>
</dbReference>
<gene>
    <name evidence="1" type="ORF">E4O86_13290</name>
</gene>
<keyword evidence="2" id="KW-1185">Reference proteome</keyword>
<evidence type="ECO:0000313" key="2">
    <source>
        <dbReference type="Proteomes" id="UP000773614"/>
    </source>
</evidence>
<name>A0A964T5U0_9HYPH</name>
<dbReference type="AlphaFoldDB" id="A0A964T5U0"/>
<dbReference type="SUPFAM" id="SSF52540">
    <property type="entry name" value="P-loop containing nucleoside triphosphate hydrolases"/>
    <property type="match status" value="1"/>
</dbReference>
<comment type="caution">
    <text evidence="1">The sequence shown here is derived from an EMBL/GenBank/DDBJ whole genome shotgun (WGS) entry which is preliminary data.</text>
</comment>
<accession>A0A964T5U0</accession>
<evidence type="ECO:0000313" key="1">
    <source>
        <dbReference type="EMBL" id="MYZ48685.1"/>
    </source>
</evidence>
<sequence length="283" mass="32488">MNVLVMGLARTGTTVVSEAVQQAVGARHYLSEPRTIDAFHERALLGTEGVVAKVIFEHWSDRPNLRRAVVANECALRFDRRVFVMRDPRDELISRLHFFILSHIDGSGYDPVACGRWLDLLRRKEAAPRSVPIKDLIAGRETIFGKGAIEDIGKNRNYFGFVSGLGPRKLVLRYEDFVRGERAALAGYLGCDSVEDTVQPRFPHRRRTADAQNWRRYFTPEDVAHFRPEYEPVLAAAGYSDWTLDPVDRLDPETGSAYVERLIAIARERKRRRWWQGAWPLRR</sequence>
<proteinExistence type="predicted"/>
<dbReference type="Gene3D" id="3.40.50.300">
    <property type="entry name" value="P-loop containing nucleotide triphosphate hydrolases"/>
    <property type="match status" value="1"/>
</dbReference>
<dbReference type="OrthoDB" id="8767516at2"/>
<organism evidence="1 2">
    <name type="scientific">Propylenella binzhouense</name>
    <dbReference type="NCBI Taxonomy" id="2555902"/>
    <lineage>
        <taxon>Bacteria</taxon>
        <taxon>Pseudomonadati</taxon>
        <taxon>Pseudomonadota</taxon>
        <taxon>Alphaproteobacteria</taxon>
        <taxon>Hyphomicrobiales</taxon>
        <taxon>Propylenellaceae</taxon>
        <taxon>Propylenella</taxon>
    </lineage>
</organism>
<dbReference type="InterPro" id="IPR027417">
    <property type="entry name" value="P-loop_NTPase"/>
</dbReference>